<sequence length="298" mass="31995">MRIASTQYHSAMNAVLQDNNAKLAELGQQMSSGNRLNVPSDDPIASVRLLRLEREEAAIGQYLSNITALSTRLSLNEAHLDSISNDMMQMRDLLVWAADGSNTAADLQAMGSSLKSLRDSLVFSANVRDQEGRYLFSGTANGHAAIKRDVTTAVYSFGGNEDTIPVVVGHGVSQVSNTTLAQLPDMLNQLEALIVKLDDPALTAAAVGDDVRKTLGVLDSAHQMIGSKIAQQGGAQNIIKMMADNHSNVSLANQKNATDIGRLDYAEAFIKMNAYTLALQASQKAYGKVSQLTLFNVI</sequence>
<feature type="domain" description="Flagellin N-terminal" evidence="5">
    <location>
        <begin position="8"/>
        <end position="139"/>
    </location>
</feature>
<dbReference type="GO" id="GO:0009424">
    <property type="term" value="C:bacterial-type flagellum hook"/>
    <property type="evidence" value="ECO:0007669"/>
    <property type="project" value="InterPro"/>
</dbReference>
<evidence type="ECO:0000256" key="4">
    <source>
        <dbReference type="ARBA" id="ARBA00023143"/>
    </source>
</evidence>
<dbReference type="Proteomes" id="UP000467214">
    <property type="component" value="Unassembled WGS sequence"/>
</dbReference>
<dbReference type="GO" id="GO:0005576">
    <property type="term" value="C:extracellular region"/>
    <property type="evidence" value="ECO:0007669"/>
    <property type="project" value="UniProtKB-SubCell"/>
</dbReference>
<evidence type="ECO:0000313" key="7">
    <source>
        <dbReference type="Proteomes" id="UP000467214"/>
    </source>
</evidence>
<dbReference type="GO" id="GO:0005198">
    <property type="term" value="F:structural molecule activity"/>
    <property type="evidence" value="ECO:0007669"/>
    <property type="project" value="InterPro"/>
</dbReference>
<dbReference type="PANTHER" id="PTHR42792">
    <property type="entry name" value="FLAGELLIN"/>
    <property type="match status" value="1"/>
</dbReference>
<dbReference type="RefSeq" id="WP_160794557.1">
    <property type="nucleotide sequence ID" value="NZ_WSSB01000001.1"/>
</dbReference>
<evidence type="ECO:0000256" key="1">
    <source>
        <dbReference type="ARBA" id="ARBA00004365"/>
    </source>
</evidence>
<organism evidence="6 7">
    <name type="scientific">Craterilacuibacter sinensis</name>
    <dbReference type="NCBI Taxonomy" id="2686017"/>
    <lineage>
        <taxon>Bacteria</taxon>
        <taxon>Pseudomonadati</taxon>
        <taxon>Pseudomonadota</taxon>
        <taxon>Betaproteobacteria</taxon>
        <taxon>Neisseriales</taxon>
        <taxon>Neisseriaceae</taxon>
        <taxon>Craterilacuibacter</taxon>
    </lineage>
</organism>
<protein>
    <submittedName>
        <fullName evidence="6">Flagellar hook-associated protein 3</fullName>
    </submittedName>
</protein>
<dbReference type="InterPro" id="IPR013384">
    <property type="entry name" value="Flagell_FlgL"/>
</dbReference>
<keyword evidence="7" id="KW-1185">Reference proteome</keyword>
<proteinExistence type="inferred from homology"/>
<keyword evidence="4" id="KW-0975">Bacterial flagellum</keyword>
<dbReference type="GO" id="GO:0071973">
    <property type="term" value="P:bacterial-type flagellum-dependent cell motility"/>
    <property type="evidence" value="ECO:0007669"/>
    <property type="project" value="InterPro"/>
</dbReference>
<name>A0A845BGH1_9NEIS</name>
<comment type="subcellular location">
    <subcellularLocation>
        <location evidence="1">Bacterial flagellum</location>
    </subcellularLocation>
    <subcellularLocation>
        <location evidence="2">Secreted</location>
    </subcellularLocation>
</comment>
<reference evidence="6 7" key="1">
    <citation type="submission" date="2019-12" db="EMBL/GenBank/DDBJ databases">
        <title>Neisseriaceae gen. nov. sp. Genome sequencing and assembly.</title>
        <authorList>
            <person name="Liu Z."/>
            <person name="Li A."/>
        </authorList>
    </citation>
    <scope>NUCLEOTIDE SEQUENCE [LARGE SCALE GENOMIC DNA]</scope>
    <source>
        <strain evidence="6 7">B2N2-7</strain>
    </source>
</reference>
<dbReference type="AlphaFoldDB" id="A0A845BGH1"/>
<comment type="similarity">
    <text evidence="3">Belongs to the bacterial flagellin family.</text>
</comment>
<evidence type="ECO:0000256" key="3">
    <source>
        <dbReference type="ARBA" id="ARBA00005709"/>
    </source>
</evidence>
<dbReference type="InterPro" id="IPR001029">
    <property type="entry name" value="Flagellin_N"/>
</dbReference>
<accession>A0A845BGH1</accession>
<keyword evidence="6" id="KW-0969">Cilium</keyword>
<dbReference type="InterPro" id="IPR001492">
    <property type="entry name" value="Flagellin"/>
</dbReference>
<evidence type="ECO:0000256" key="2">
    <source>
        <dbReference type="ARBA" id="ARBA00004613"/>
    </source>
</evidence>
<evidence type="ECO:0000313" key="6">
    <source>
        <dbReference type="EMBL" id="MXR35837.1"/>
    </source>
</evidence>
<dbReference type="NCBIfam" id="TIGR02550">
    <property type="entry name" value="flagell_flgL"/>
    <property type="match status" value="1"/>
</dbReference>
<keyword evidence="6" id="KW-0282">Flagellum</keyword>
<gene>
    <name evidence="6" type="primary">flgL</name>
    <name evidence="6" type="ORF">GQF02_02455</name>
</gene>
<comment type="caution">
    <text evidence="6">The sequence shown here is derived from an EMBL/GenBank/DDBJ whole genome shotgun (WGS) entry which is preliminary data.</text>
</comment>
<dbReference type="Gene3D" id="1.20.1330.10">
    <property type="entry name" value="f41 fragment of flagellin, N-terminal domain"/>
    <property type="match status" value="1"/>
</dbReference>
<dbReference type="EMBL" id="WSSB01000001">
    <property type="protein sequence ID" value="MXR35837.1"/>
    <property type="molecule type" value="Genomic_DNA"/>
</dbReference>
<dbReference type="Pfam" id="PF00669">
    <property type="entry name" value="Flagellin_N"/>
    <property type="match status" value="1"/>
</dbReference>
<keyword evidence="6" id="KW-0966">Cell projection</keyword>
<dbReference type="SUPFAM" id="SSF64518">
    <property type="entry name" value="Phase 1 flagellin"/>
    <property type="match status" value="1"/>
</dbReference>
<dbReference type="PANTHER" id="PTHR42792:SF1">
    <property type="entry name" value="FLAGELLAR HOOK-ASSOCIATED PROTEIN 3"/>
    <property type="match status" value="1"/>
</dbReference>
<evidence type="ECO:0000259" key="5">
    <source>
        <dbReference type="Pfam" id="PF00669"/>
    </source>
</evidence>